<proteinExistence type="predicted"/>
<dbReference type="Gene3D" id="3.80.10.10">
    <property type="entry name" value="Ribonuclease Inhibitor"/>
    <property type="match status" value="1"/>
</dbReference>
<name>A0AA36I156_9DINO</name>
<dbReference type="EMBL" id="CAUJNA010000601">
    <property type="protein sequence ID" value="CAJ1379118.1"/>
    <property type="molecule type" value="Genomic_DNA"/>
</dbReference>
<dbReference type="InterPro" id="IPR032675">
    <property type="entry name" value="LRR_dom_sf"/>
</dbReference>
<organism evidence="1 2">
    <name type="scientific">Effrenium voratum</name>
    <dbReference type="NCBI Taxonomy" id="2562239"/>
    <lineage>
        <taxon>Eukaryota</taxon>
        <taxon>Sar</taxon>
        <taxon>Alveolata</taxon>
        <taxon>Dinophyceae</taxon>
        <taxon>Suessiales</taxon>
        <taxon>Symbiodiniaceae</taxon>
        <taxon>Effrenium</taxon>
    </lineage>
</organism>
<comment type="caution">
    <text evidence="1">The sequence shown here is derived from an EMBL/GenBank/DDBJ whole genome shotgun (WGS) entry which is preliminary data.</text>
</comment>
<sequence>MCDFERGAATQLLRALPPLAALRLGLGGCEDLEPLVMPQLSLSLDLSECRVDAWCVGMAQRLPATLQELSLKFFDSDLGGAGVRALAQHLPRLPLSRCELSCGASRVPAADIEALMQALPASLETLILEFEWAELALTTPVLPARLKSLELCGSHSAPSGGASRSAAFAAGLRSALPRVQVLRLNFEHCRWPVASARWLLEGLPSSVSSLHLDFGGTEEEWCKLLQPLRTRFGEGIRIPQPRSRRESIFDFLGIPES</sequence>
<protein>
    <submittedName>
        <fullName evidence="1">Uncharacterized protein</fullName>
    </submittedName>
</protein>
<reference evidence="1" key="1">
    <citation type="submission" date="2023-08" db="EMBL/GenBank/DDBJ databases">
        <authorList>
            <person name="Chen Y."/>
            <person name="Shah S."/>
            <person name="Dougan E. K."/>
            <person name="Thang M."/>
            <person name="Chan C."/>
        </authorList>
    </citation>
    <scope>NUCLEOTIDE SEQUENCE</scope>
</reference>
<dbReference type="AlphaFoldDB" id="A0AA36I156"/>
<accession>A0AA36I156</accession>
<evidence type="ECO:0000313" key="2">
    <source>
        <dbReference type="Proteomes" id="UP001178507"/>
    </source>
</evidence>
<keyword evidence="2" id="KW-1185">Reference proteome</keyword>
<gene>
    <name evidence="1" type="ORF">EVOR1521_LOCUS7460</name>
</gene>
<dbReference type="SUPFAM" id="SSF52047">
    <property type="entry name" value="RNI-like"/>
    <property type="match status" value="1"/>
</dbReference>
<evidence type="ECO:0000313" key="1">
    <source>
        <dbReference type="EMBL" id="CAJ1379118.1"/>
    </source>
</evidence>
<dbReference type="Proteomes" id="UP001178507">
    <property type="component" value="Unassembled WGS sequence"/>
</dbReference>